<dbReference type="SMART" id="SM00320">
    <property type="entry name" value="WD40"/>
    <property type="match status" value="4"/>
</dbReference>
<keyword evidence="1 3" id="KW-0853">WD repeat</keyword>
<evidence type="ECO:0000256" key="2">
    <source>
        <dbReference type="ARBA" id="ARBA00022737"/>
    </source>
</evidence>
<gene>
    <name evidence="5" type="ORF">D9758_008934</name>
</gene>
<reference evidence="5 6" key="1">
    <citation type="journal article" date="2020" name="ISME J.">
        <title>Uncovering the hidden diversity of litter-decomposition mechanisms in mushroom-forming fungi.</title>
        <authorList>
            <person name="Floudas D."/>
            <person name="Bentzer J."/>
            <person name="Ahren D."/>
            <person name="Johansson T."/>
            <person name="Persson P."/>
            <person name="Tunlid A."/>
        </authorList>
    </citation>
    <scope>NUCLEOTIDE SEQUENCE [LARGE SCALE GENOMIC DNA]</scope>
    <source>
        <strain evidence="5 6">CBS 291.85</strain>
    </source>
</reference>
<feature type="repeat" description="WD" evidence="3">
    <location>
        <begin position="296"/>
        <end position="330"/>
    </location>
</feature>
<dbReference type="Gene3D" id="2.130.10.10">
    <property type="entry name" value="YVTN repeat-like/Quinoprotein amine dehydrogenase"/>
    <property type="match status" value="1"/>
</dbReference>
<dbReference type="PROSITE" id="PS50294">
    <property type="entry name" value="WD_REPEATS_REGION"/>
    <property type="match status" value="1"/>
</dbReference>
<keyword evidence="2" id="KW-0677">Repeat</keyword>
<dbReference type="OrthoDB" id="256303at2759"/>
<dbReference type="InterPro" id="IPR036322">
    <property type="entry name" value="WD40_repeat_dom_sf"/>
</dbReference>
<organism evidence="5 6">
    <name type="scientific">Tetrapyrgos nigripes</name>
    <dbReference type="NCBI Taxonomy" id="182062"/>
    <lineage>
        <taxon>Eukaryota</taxon>
        <taxon>Fungi</taxon>
        <taxon>Dikarya</taxon>
        <taxon>Basidiomycota</taxon>
        <taxon>Agaricomycotina</taxon>
        <taxon>Agaricomycetes</taxon>
        <taxon>Agaricomycetidae</taxon>
        <taxon>Agaricales</taxon>
        <taxon>Marasmiineae</taxon>
        <taxon>Marasmiaceae</taxon>
        <taxon>Tetrapyrgos</taxon>
    </lineage>
</organism>
<evidence type="ECO:0000313" key="6">
    <source>
        <dbReference type="Proteomes" id="UP000559256"/>
    </source>
</evidence>
<dbReference type="Pfam" id="PF00400">
    <property type="entry name" value="WD40"/>
    <property type="match status" value="1"/>
</dbReference>
<dbReference type="AlphaFoldDB" id="A0A8H5GKW7"/>
<dbReference type="Pfam" id="PF12894">
    <property type="entry name" value="ANAPC4_WD40"/>
    <property type="match status" value="1"/>
</dbReference>
<dbReference type="SUPFAM" id="SSF50978">
    <property type="entry name" value="WD40 repeat-like"/>
    <property type="match status" value="1"/>
</dbReference>
<dbReference type="PANTHER" id="PTHR10971">
    <property type="entry name" value="MRNA EXPORT FACTOR AND BUB3"/>
    <property type="match status" value="1"/>
</dbReference>
<accession>A0A8H5GKW7</accession>
<dbReference type="InterPro" id="IPR024977">
    <property type="entry name" value="Apc4-like_WD40_dom"/>
</dbReference>
<feature type="domain" description="Anaphase-promoting complex subunit 4-like WD40" evidence="4">
    <location>
        <begin position="52"/>
        <end position="142"/>
    </location>
</feature>
<dbReference type="Proteomes" id="UP000559256">
    <property type="component" value="Unassembled WGS sequence"/>
</dbReference>
<evidence type="ECO:0000259" key="4">
    <source>
        <dbReference type="Pfam" id="PF12894"/>
    </source>
</evidence>
<dbReference type="EMBL" id="JAACJM010000022">
    <property type="protein sequence ID" value="KAF5366584.1"/>
    <property type="molecule type" value="Genomic_DNA"/>
</dbReference>
<evidence type="ECO:0000256" key="3">
    <source>
        <dbReference type="PROSITE-ProRule" id="PRU00221"/>
    </source>
</evidence>
<feature type="repeat" description="WD" evidence="3">
    <location>
        <begin position="89"/>
        <end position="130"/>
    </location>
</feature>
<sequence>MHLAQLYASTNWSSFFPLQDLWLLTSTMASARATPEDVELADIPTDSVSSLAFSGKADYLAVGSWDNSVRIYEVSCSQGQRIHSQGRAMYNHNGPVLTVCWNEDGTQIFSGSTDTTARIYDIASGQSMQIAQHTEPVKTVKYFVHPQSHSGILVTGSWDKTLKYWDPRAPTGQPIYSVTLPDNVHDFDVKYPYLVVGTSSNPNDVSANPIHVFHLDNPTVPYKSLVPPMKKQLRALACFTGLRGTPSGSRNVLGAGGTDSGPGYIEDRDASKSYSFKCHRQDTATNSKDQALIYAVNDVAFHPQTKILATCGSDGVYSYWNLETRTRVKTSFTSGLSTNVANPTSTPFAPSSPFNVNTVNRNAYSTNSNSTVLNPPITSIAFNASGNVFAYAVSYDWHKGYIGNTPGYPNKVFLKRVTDEDLTARSLRR</sequence>
<evidence type="ECO:0000256" key="1">
    <source>
        <dbReference type="ARBA" id="ARBA00022574"/>
    </source>
</evidence>
<dbReference type="PROSITE" id="PS50082">
    <property type="entry name" value="WD_REPEATS_2"/>
    <property type="match status" value="3"/>
</dbReference>
<name>A0A8H5GKW7_9AGAR</name>
<feature type="repeat" description="WD" evidence="3">
    <location>
        <begin position="130"/>
        <end position="166"/>
    </location>
</feature>
<comment type="caution">
    <text evidence="5">The sequence shown here is derived from an EMBL/GenBank/DDBJ whole genome shotgun (WGS) entry which is preliminary data.</text>
</comment>
<evidence type="ECO:0000313" key="5">
    <source>
        <dbReference type="EMBL" id="KAF5366584.1"/>
    </source>
</evidence>
<dbReference type="InterPro" id="IPR015943">
    <property type="entry name" value="WD40/YVTN_repeat-like_dom_sf"/>
</dbReference>
<proteinExistence type="predicted"/>
<dbReference type="InterPro" id="IPR001680">
    <property type="entry name" value="WD40_rpt"/>
</dbReference>
<protein>
    <recommendedName>
        <fullName evidence="4">Anaphase-promoting complex subunit 4-like WD40 domain-containing protein</fullName>
    </recommendedName>
</protein>
<keyword evidence="6" id="KW-1185">Reference proteome</keyword>